<dbReference type="Proteomes" id="UP000555728">
    <property type="component" value="Unassembled WGS sequence"/>
</dbReference>
<evidence type="ECO:0000259" key="1">
    <source>
        <dbReference type="Pfam" id="PF05099"/>
    </source>
</evidence>
<dbReference type="AlphaFoldDB" id="A0A7W6S2W6"/>
<feature type="domain" description="Co-chaperone DjlA N-terminal" evidence="1">
    <location>
        <begin position="15"/>
        <end position="126"/>
    </location>
</feature>
<dbReference type="CDD" id="cd07176">
    <property type="entry name" value="terB"/>
    <property type="match status" value="1"/>
</dbReference>
<accession>A0A7W6S2W6</accession>
<evidence type="ECO:0000313" key="2">
    <source>
        <dbReference type="EMBL" id="MBB4287187.1"/>
    </source>
</evidence>
<dbReference type="SUPFAM" id="SSF158682">
    <property type="entry name" value="TerB-like"/>
    <property type="match status" value="1"/>
</dbReference>
<dbReference type="RefSeq" id="WP_184436678.1">
    <property type="nucleotide sequence ID" value="NZ_JACIGI010000029.1"/>
</dbReference>
<dbReference type="Pfam" id="PF05099">
    <property type="entry name" value="TerB"/>
    <property type="match status" value="1"/>
</dbReference>
<dbReference type="EMBL" id="JACIGI010000029">
    <property type="protein sequence ID" value="MBB4287187.1"/>
    <property type="molecule type" value="Genomic_DNA"/>
</dbReference>
<proteinExistence type="predicted"/>
<evidence type="ECO:0000313" key="3">
    <source>
        <dbReference type="Proteomes" id="UP000555728"/>
    </source>
</evidence>
<protein>
    <submittedName>
        <fullName evidence="2">Tellurite resistance protein</fullName>
    </submittedName>
</protein>
<gene>
    <name evidence="2" type="ORF">GGD88_002931</name>
</gene>
<sequence length="144" mass="15544">MTIASGLEVTLSPQEALIYTMVLASAVDTSVKDEELRTMSGIVRGLPAFDGFDPDGVPGAVESCMQLISSGEHGVEEAIAVIRNSLPPKLRETAYALALDVIAADGKAEQEELRLLEMLRHRLDIDRLVAAGIERGARARWTRA</sequence>
<organism evidence="2 3">
    <name type="scientific">Roseospira goensis</name>
    <dbReference type="NCBI Taxonomy" id="391922"/>
    <lineage>
        <taxon>Bacteria</taxon>
        <taxon>Pseudomonadati</taxon>
        <taxon>Pseudomonadota</taxon>
        <taxon>Alphaproteobacteria</taxon>
        <taxon>Rhodospirillales</taxon>
        <taxon>Rhodospirillaceae</taxon>
        <taxon>Roseospira</taxon>
    </lineage>
</organism>
<dbReference type="Gene3D" id="1.10.3680.10">
    <property type="entry name" value="TerB-like"/>
    <property type="match status" value="1"/>
</dbReference>
<dbReference type="InterPro" id="IPR007791">
    <property type="entry name" value="DjlA_N"/>
</dbReference>
<comment type="caution">
    <text evidence="2">The sequence shown here is derived from an EMBL/GenBank/DDBJ whole genome shotgun (WGS) entry which is preliminary data.</text>
</comment>
<name>A0A7W6S2W6_9PROT</name>
<keyword evidence="3" id="KW-1185">Reference proteome</keyword>
<reference evidence="2 3" key="1">
    <citation type="submission" date="2020-08" db="EMBL/GenBank/DDBJ databases">
        <title>Genome sequencing of Purple Non-Sulfur Bacteria from various extreme environments.</title>
        <authorList>
            <person name="Mayer M."/>
        </authorList>
    </citation>
    <scope>NUCLEOTIDE SEQUENCE [LARGE SCALE GENOMIC DNA]</scope>
    <source>
        <strain evidence="2 3">JA135</strain>
    </source>
</reference>
<dbReference type="InterPro" id="IPR029024">
    <property type="entry name" value="TerB-like"/>
</dbReference>